<evidence type="ECO:0000313" key="3">
    <source>
        <dbReference type="Proteomes" id="UP000219111"/>
    </source>
</evidence>
<protein>
    <submittedName>
        <fullName evidence="2">Capsular polysaccharide transport system permease protein</fullName>
    </submittedName>
</protein>
<organism evidence="2 3">
    <name type="scientific">Rhodobacter maris</name>
    <dbReference type="NCBI Taxonomy" id="446682"/>
    <lineage>
        <taxon>Bacteria</taxon>
        <taxon>Pseudomonadati</taxon>
        <taxon>Pseudomonadota</taxon>
        <taxon>Alphaproteobacteria</taxon>
        <taxon>Rhodobacterales</taxon>
        <taxon>Rhodobacter group</taxon>
        <taxon>Rhodobacter</taxon>
    </lineage>
</organism>
<feature type="transmembrane region" description="Helical" evidence="1">
    <location>
        <begin position="367"/>
        <end position="391"/>
    </location>
</feature>
<feature type="transmembrane region" description="Helical" evidence="1">
    <location>
        <begin position="42"/>
        <end position="63"/>
    </location>
</feature>
<evidence type="ECO:0000256" key="1">
    <source>
        <dbReference type="SAM" id="Phobius"/>
    </source>
</evidence>
<dbReference type="GO" id="GO:0005886">
    <property type="term" value="C:plasma membrane"/>
    <property type="evidence" value="ECO:0007669"/>
    <property type="project" value="TreeGrafter"/>
</dbReference>
<name>A0A285SFT2_9RHOB</name>
<sequence>MDNPAQAPSPKRRGLALRAPHKIKFAVRPPAGLARLKNRHKLLAASFLLIVVLPVLVSAFYLFTIANDQYASRVGFSVRREESSSAVELLGGITQLTGDTSSDADILYEYIQSEEMVRAVGRRVDLMQAFANPGDPVFSIGSDARIEKMLAFWNRMVDVFYDSGTGLIEIRVLAFHPEDAQAITTAIADESSDVINRLSATAREDATRYAREELDKSVARLKKARSALTQFRARSQIVDPQATVQGRMGILNNLQSQLATSMISLDMMAKDDPRRAELQQRLDVIRNRIADERSEFGRAESTSPDDFANLINEYESLTVDQSFAEKAYLSALAAYDAALADAQRKSRYLAIHISPTLAETAEYPRRMMILITLAGLLIVSWSILAMVYYSLRDRR</sequence>
<dbReference type="PANTHER" id="PTHR32309:SF13">
    <property type="entry name" value="FERRIC ENTEROBACTIN TRANSPORT PROTEIN FEPE"/>
    <property type="match status" value="1"/>
</dbReference>
<dbReference type="EMBL" id="OBMT01000005">
    <property type="protein sequence ID" value="SOC06449.1"/>
    <property type="molecule type" value="Genomic_DNA"/>
</dbReference>
<dbReference type="AlphaFoldDB" id="A0A285SFT2"/>
<reference evidence="3" key="1">
    <citation type="submission" date="2017-08" db="EMBL/GenBank/DDBJ databases">
        <authorList>
            <person name="Varghese N."/>
            <person name="Submissions S."/>
        </authorList>
    </citation>
    <scope>NUCLEOTIDE SEQUENCE [LARGE SCALE GENOMIC DNA]</scope>
    <source>
        <strain evidence="3">JA276</strain>
    </source>
</reference>
<dbReference type="GO" id="GO:0004713">
    <property type="term" value="F:protein tyrosine kinase activity"/>
    <property type="evidence" value="ECO:0007669"/>
    <property type="project" value="TreeGrafter"/>
</dbReference>
<evidence type="ECO:0000313" key="2">
    <source>
        <dbReference type="EMBL" id="SOC06449.1"/>
    </source>
</evidence>
<dbReference type="InterPro" id="IPR050445">
    <property type="entry name" value="Bact_polysacc_biosynth/exp"/>
</dbReference>
<dbReference type="Proteomes" id="UP000219111">
    <property type="component" value="Unassembled WGS sequence"/>
</dbReference>
<keyword evidence="1" id="KW-0812">Transmembrane</keyword>
<keyword evidence="1" id="KW-0472">Membrane</keyword>
<accession>A0A285SFT2</accession>
<gene>
    <name evidence="2" type="ORF">SAMN05877831_10521</name>
</gene>
<keyword evidence="3" id="KW-1185">Reference proteome</keyword>
<keyword evidence="1" id="KW-1133">Transmembrane helix</keyword>
<dbReference type="PANTHER" id="PTHR32309">
    <property type="entry name" value="TYROSINE-PROTEIN KINASE"/>
    <property type="match status" value="1"/>
</dbReference>
<proteinExistence type="predicted"/>